<feature type="transmembrane region" description="Helical" evidence="1">
    <location>
        <begin position="98"/>
        <end position="118"/>
    </location>
</feature>
<dbReference type="OrthoDB" id="370375at2"/>
<evidence type="ECO:0000313" key="3">
    <source>
        <dbReference type="Proteomes" id="UP000295367"/>
    </source>
</evidence>
<gene>
    <name evidence="2" type="ORF">EDC63_12235</name>
</gene>
<reference evidence="2 3" key="1">
    <citation type="submission" date="2019-03" db="EMBL/GenBank/DDBJ databases">
        <title>Genomic Encyclopedia of Type Strains, Phase IV (KMG-IV): sequencing the most valuable type-strain genomes for metagenomic binning, comparative biology and taxonomic classification.</title>
        <authorList>
            <person name="Goeker M."/>
        </authorList>
    </citation>
    <scope>NUCLEOTIDE SEQUENCE [LARGE SCALE GENOMIC DNA]</scope>
    <source>
        <strain evidence="2 3">DSM 100309</strain>
    </source>
</reference>
<dbReference type="Proteomes" id="UP000295367">
    <property type="component" value="Unassembled WGS sequence"/>
</dbReference>
<keyword evidence="1" id="KW-0472">Membrane</keyword>
<accession>A0A4R3XXJ4</accession>
<dbReference type="RefSeq" id="WP_124948233.1">
    <property type="nucleotide sequence ID" value="NZ_BHVT01000077.1"/>
</dbReference>
<evidence type="ECO:0000313" key="2">
    <source>
        <dbReference type="EMBL" id="TCV82343.1"/>
    </source>
</evidence>
<dbReference type="EMBL" id="SMCO01000022">
    <property type="protein sequence ID" value="TCV82343.1"/>
    <property type="molecule type" value="Genomic_DNA"/>
</dbReference>
<feature type="transmembrane region" description="Helical" evidence="1">
    <location>
        <begin position="40"/>
        <end position="59"/>
    </location>
</feature>
<sequence>MRLLADTVLVIHFFFVLFVVVGLCLIWIGAFRNWQWIRNFWFRILHLLAILFVAIETLFGKVCPLTTWEDLLRGTRTTQPGFIQRWVSRLLFYDFPETVFTVIYLIFAMAVILSMIVIKPTLPQKYSSKPPEPFSDT</sequence>
<evidence type="ECO:0000256" key="1">
    <source>
        <dbReference type="SAM" id="Phobius"/>
    </source>
</evidence>
<protein>
    <submittedName>
        <fullName evidence="2">Uncharacterized protein DUF2784</fullName>
    </submittedName>
</protein>
<comment type="caution">
    <text evidence="2">The sequence shown here is derived from an EMBL/GenBank/DDBJ whole genome shotgun (WGS) entry which is preliminary data.</text>
</comment>
<organism evidence="2 3">
    <name type="scientific">Sulfurirhabdus autotrophica</name>
    <dbReference type="NCBI Taxonomy" id="1706046"/>
    <lineage>
        <taxon>Bacteria</taxon>
        <taxon>Pseudomonadati</taxon>
        <taxon>Pseudomonadota</taxon>
        <taxon>Betaproteobacteria</taxon>
        <taxon>Nitrosomonadales</taxon>
        <taxon>Sulfuricellaceae</taxon>
        <taxon>Sulfurirhabdus</taxon>
    </lineage>
</organism>
<dbReference type="AlphaFoldDB" id="A0A4R3XXJ4"/>
<name>A0A4R3XXJ4_9PROT</name>
<dbReference type="InterPro" id="IPR021218">
    <property type="entry name" value="DUF2784"/>
</dbReference>
<dbReference type="Pfam" id="PF10861">
    <property type="entry name" value="DUF2784"/>
    <property type="match status" value="1"/>
</dbReference>
<proteinExistence type="predicted"/>
<keyword evidence="3" id="KW-1185">Reference proteome</keyword>
<feature type="transmembrane region" description="Helical" evidence="1">
    <location>
        <begin position="6"/>
        <end position="28"/>
    </location>
</feature>
<keyword evidence="1" id="KW-0812">Transmembrane</keyword>
<keyword evidence="1" id="KW-1133">Transmembrane helix</keyword>